<dbReference type="OrthoDB" id="6644192at2"/>
<organism evidence="1 2">
    <name type="scientific">Rosenbergiella nectarea</name>
    <dbReference type="NCBI Taxonomy" id="988801"/>
    <lineage>
        <taxon>Bacteria</taxon>
        <taxon>Pseudomonadati</taxon>
        <taxon>Pseudomonadota</taxon>
        <taxon>Gammaproteobacteria</taxon>
        <taxon>Enterobacterales</taxon>
        <taxon>Erwiniaceae</taxon>
        <taxon>Rosenbergiella</taxon>
    </lineage>
</organism>
<name>A0A1H9MRD1_9GAMM</name>
<keyword evidence="2" id="KW-1185">Reference proteome</keyword>
<reference evidence="2" key="1">
    <citation type="submission" date="2016-10" db="EMBL/GenBank/DDBJ databases">
        <authorList>
            <person name="Varghese N."/>
            <person name="Submissions S."/>
        </authorList>
    </citation>
    <scope>NUCLEOTIDE SEQUENCE [LARGE SCALE GENOMIC DNA]</scope>
    <source>
        <strain evidence="2">8N4</strain>
    </source>
</reference>
<evidence type="ECO:0000313" key="2">
    <source>
        <dbReference type="Proteomes" id="UP000242515"/>
    </source>
</evidence>
<dbReference type="RefSeq" id="WP_092678338.1">
    <property type="nucleotide sequence ID" value="NZ_FOGC01000017.1"/>
</dbReference>
<dbReference type="AlphaFoldDB" id="A0A1H9MRD1"/>
<gene>
    <name evidence="1" type="ORF">SAMN05216522_11740</name>
</gene>
<proteinExistence type="predicted"/>
<dbReference type="STRING" id="988801.SAMN05216522_11740"/>
<dbReference type="EMBL" id="FOGC01000017">
    <property type="protein sequence ID" value="SER25965.1"/>
    <property type="molecule type" value="Genomic_DNA"/>
</dbReference>
<protein>
    <submittedName>
        <fullName evidence="1">Uncharacterized protein</fullName>
    </submittedName>
</protein>
<dbReference type="Proteomes" id="UP000242515">
    <property type="component" value="Unassembled WGS sequence"/>
</dbReference>
<sequence>MIAVTKEQREELISHGKELIERISDHGDSMYPSRTIKIIEIALAALTVEPVNPADCFEPVYLSPPIPEIIFPEVKTRVVDGLLDIARDVAWWECIDEIKRINKLGEPLMAWRG</sequence>
<evidence type="ECO:0000313" key="1">
    <source>
        <dbReference type="EMBL" id="SER25965.1"/>
    </source>
</evidence>
<accession>A0A1H9MRD1</accession>